<dbReference type="AlphaFoldDB" id="A0A0C3NB49"/>
<dbReference type="EMBL" id="KN840742">
    <property type="protein sequence ID" value="KIP01729.1"/>
    <property type="molecule type" value="Genomic_DNA"/>
</dbReference>
<reference evidence="1 2" key="1">
    <citation type="journal article" date="2014" name="PLoS Genet.">
        <title>Analysis of the Phlebiopsis gigantea genome, transcriptome and secretome provides insight into its pioneer colonization strategies of wood.</title>
        <authorList>
            <person name="Hori C."/>
            <person name="Ishida T."/>
            <person name="Igarashi K."/>
            <person name="Samejima M."/>
            <person name="Suzuki H."/>
            <person name="Master E."/>
            <person name="Ferreira P."/>
            <person name="Ruiz-Duenas F.J."/>
            <person name="Held B."/>
            <person name="Canessa P."/>
            <person name="Larrondo L.F."/>
            <person name="Schmoll M."/>
            <person name="Druzhinina I.S."/>
            <person name="Kubicek C.P."/>
            <person name="Gaskell J.A."/>
            <person name="Kersten P."/>
            <person name="St John F."/>
            <person name="Glasner J."/>
            <person name="Sabat G."/>
            <person name="Splinter BonDurant S."/>
            <person name="Syed K."/>
            <person name="Yadav J."/>
            <person name="Mgbeahuruike A.C."/>
            <person name="Kovalchuk A."/>
            <person name="Asiegbu F.O."/>
            <person name="Lackner G."/>
            <person name="Hoffmeister D."/>
            <person name="Rencoret J."/>
            <person name="Gutierrez A."/>
            <person name="Sun H."/>
            <person name="Lindquist E."/>
            <person name="Barry K."/>
            <person name="Riley R."/>
            <person name="Grigoriev I.V."/>
            <person name="Henrissat B."/>
            <person name="Kues U."/>
            <person name="Berka R.M."/>
            <person name="Martinez A.T."/>
            <person name="Covert S.F."/>
            <person name="Blanchette R.A."/>
            <person name="Cullen D."/>
        </authorList>
    </citation>
    <scope>NUCLEOTIDE SEQUENCE [LARGE SCALE GENOMIC DNA]</scope>
    <source>
        <strain evidence="1 2">11061_1 CR5-6</strain>
    </source>
</reference>
<gene>
    <name evidence="1" type="ORF">PHLGIDRAFT_336795</name>
</gene>
<keyword evidence="2" id="KW-1185">Reference proteome</keyword>
<proteinExistence type="predicted"/>
<sequence length="187" mass="20260">MKPFPSILHLYVSPGGHFMQTSLFSIEPPRPMYLKNICVGIIISAAPTLVTLFLQYPVTLGILEGDGIHFPRLRDLSIPHASRPSCGPALQTYICPAVERLHVTQCFPRGINLWEEIDVCIGSFLKALLNISSSESSVATHANPTQAQGAVHIANVAAHLPDTRAVIVQPFKYVNSGWCGTGSIMNG</sequence>
<accession>A0A0C3NB49</accession>
<evidence type="ECO:0000313" key="2">
    <source>
        <dbReference type="Proteomes" id="UP000053257"/>
    </source>
</evidence>
<protein>
    <submittedName>
        <fullName evidence="1">Uncharacterized protein</fullName>
    </submittedName>
</protein>
<dbReference type="Proteomes" id="UP000053257">
    <property type="component" value="Unassembled WGS sequence"/>
</dbReference>
<name>A0A0C3NB49_PHLG1</name>
<dbReference type="HOGENOM" id="CLU_1448215_0_0_1"/>
<evidence type="ECO:0000313" key="1">
    <source>
        <dbReference type="EMBL" id="KIP01729.1"/>
    </source>
</evidence>
<organism evidence="1 2">
    <name type="scientific">Phlebiopsis gigantea (strain 11061_1 CR5-6)</name>
    <name type="common">White-rot fungus</name>
    <name type="synonym">Peniophora gigantea</name>
    <dbReference type="NCBI Taxonomy" id="745531"/>
    <lineage>
        <taxon>Eukaryota</taxon>
        <taxon>Fungi</taxon>
        <taxon>Dikarya</taxon>
        <taxon>Basidiomycota</taxon>
        <taxon>Agaricomycotina</taxon>
        <taxon>Agaricomycetes</taxon>
        <taxon>Polyporales</taxon>
        <taxon>Phanerochaetaceae</taxon>
        <taxon>Phlebiopsis</taxon>
    </lineage>
</organism>